<dbReference type="Gene3D" id="3.40.50.850">
    <property type="entry name" value="Isochorismatase-like"/>
    <property type="match status" value="1"/>
</dbReference>
<dbReference type="AlphaFoldDB" id="A0A177NXV4"/>
<dbReference type="InterPro" id="IPR036380">
    <property type="entry name" value="Isochorismatase-like_sf"/>
</dbReference>
<reference evidence="3" key="1">
    <citation type="submission" date="2016-03" db="EMBL/GenBank/DDBJ databases">
        <authorList>
            <person name="Heylen K."/>
            <person name="De Vos P."/>
            <person name="Vekeman B."/>
        </authorList>
    </citation>
    <scope>NUCLEOTIDE SEQUENCE [LARGE SCALE GENOMIC DNA]</scope>
    <source>
        <strain evidence="3">R-45383</strain>
    </source>
</reference>
<sequence length="191" mass="20440">MAPHPDLADCADSALVVVDLQGRLSAAMPADEAERVAKATLRLLKAADCLGVPVLATEQYPQGLGPTQAEIAAAWPSATSVFAKTGFSCCRAPGFVEALAESGRRQVLLVGQEAHVCVLQSAYDLLQLGYRVQVLGDAVCSRNPEHKASALRRLQSRQVIVTNHESVLFEWLGDAAHPQFKAVSALLREKI</sequence>
<dbReference type="Proteomes" id="UP000077628">
    <property type="component" value="Unassembled WGS sequence"/>
</dbReference>
<keyword evidence="2" id="KW-0378">Hydrolase</keyword>
<dbReference type="OrthoDB" id="9796958at2"/>
<evidence type="ECO:0000313" key="3">
    <source>
        <dbReference type="Proteomes" id="UP000077628"/>
    </source>
</evidence>
<gene>
    <name evidence="2" type="ORF">A1355_22430</name>
</gene>
<dbReference type="PANTHER" id="PTHR14119">
    <property type="entry name" value="HYDROLASE"/>
    <property type="match status" value="1"/>
</dbReference>
<dbReference type="Pfam" id="PF00857">
    <property type="entry name" value="Isochorismatase"/>
    <property type="match status" value="1"/>
</dbReference>
<dbReference type="RefSeq" id="WP_064026280.1">
    <property type="nucleotide sequence ID" value="NZ_LUUK01000075.1"/>
</dbReference>
<evidence type="ECO:0000259" key="1">
    <source>
        <dbReference type="Pfam" id="PF00857"/>
    </source>
</evidence>
<name>A0A177NXV4_9GAMM</name>
<dbReference type="SUPFAM" id="SSF52499">
    <property type="entry name" value="Isochorismatase-like hydrolases"/>
    <property type="match status" value="1"/>
</dbReference>
<protein>
    <submittedName>
        <fullName evidence="2">Hydrolase</fullName>
    </submittedName>
</protein>
<organism evidence="2 3">
    <name type="scientific">Methylomonas koyamae</name>
    <dbReference type="NCBI Taxonomy" id="702114"/>
    <lineage>
        <taxon>Bacteria</taxon>
        <taxon>Pseudomonadati</taxon>
        <taxon>Pseudomonadota</taxon>
        <taxon>Gammaproteobacteria</taxon>
        <taxon>Methylococcales</taxon>
        <taxon>Methylococcaceae</taxon>
        <taxon>Methylomonas</taxon>
    </lineage>
</organism>
<dbReference type="EMBL" id="LUUK01000075">
    <property type="protein sequence ID" value="OAI22751.1"/>
    <property type="molecule type" value="Genomic_DNA"/>
</dbReference>
<dbReference type="STRING" id="702114.A1355_22430"/>
<dbReference type="InterPro" id="IPR050993">
    <property type="entry name" value="Isochorismatase_domain"/>
</dbReference>
<feature type="domain" description="Isochorismatase-like" evidence="1">
    <location>
        <begin position="13"/>
        <end position="165"/>
    </location>
</feature>
<accession>A0A177NXV4</accession>
<evidence type="ECO:0000313" key="2">
    <source>
        <dbReference type="EMBL" id="OAI22751.1"/>
    </source>
</evidence>
<proteinExistence type="predicted"/>
<comment type="caution">
    <text evidence="2">The sequence shown here is derived from an EMBL/GenBank/DDBJ whole genome shotgun (WGS) entry which is preliminary data.</text>
</comment>
<keyword evidence="3" id="KW-1185">Reference proteome</keyword>
<dbReference type="InterPro" id="IPR000868">
    <property type="entry name" value="Isochorismatase-like_dom"/>
</dbReference>
<dbReference type="PANTHER" id="PTHR14119:SF3">
    <property type="entry name" value="ISOCHORISMATASE DOMAIN-CONTAINING PROTEIN 2"/>
    <property type="match status" value="1"/>
</dbReference>
<dbReference type="GO" id="GO:0016787">
    <property type="term" value="F:hydrolase activity"/>
    <property type="evidence" value="ECO:0007669"/>
    <property type="project" value="UniProtKB-KW"/>
</dbReference>